<organism evidence="1 2">
    <name type="scientific">Alteromonas australica</name>
    <dbReference type="NCBI Taxonomy" id="589873"/>
    <lineage>
        <taxon>Bacteria</taxon>
        <taxon>Pseudomonadati</taxon>
        <taxon>Pseudomonadota</taxon>
        <taxon>Gammaproteobacteria</taxon>
        <taxon>Alteromonadales</taxon>
        <taxon>Alteromonadaceae</taxon>
        <taxon>Alteromonas/Salinimonas group</taxon>
        <taxon>Alteromonas</taxon>
    </lineage>
</organism>
<evidence type="ECO:0000313" key="1">
    <source>
        <dbReference type="EMBL" id="HAW78092.1"/>
    </source>
</evidence>
<accession>A0A350P9X5</accession>
<sequence>MTELPNRRPCITQDVAEGLVVTVSYHPETDEPCEVFLTGRGPKASDSPMAEALYELGVTASKLIQREFEDEQITRFNKTS</sequence>
<reference evidence="1 2" key="1">
    <citation type="journal article" date="2018" name="Nat. Biotechnol.">
        <title>A standardized bacterial taxonomy based on genome phylogeny substantially revises the tree of life.</title>
        <authorList>
            <person name="Parks D.H."/>
            <person name="Chuvochina M."/>
            <person name="Waite D.W."/>
            <person name="Rinke C."/>
            <person name="Skarshewski A."/>
            <person name="Chaumeil P.A."/>
            <person name="Hugenholtz P."/>
        </authorList>
    </citation>
    <scope>NUCLEOTIDE SEQUENCE [LARGE SCALE GENOMIC DNA]</scope>
    <source>
        <strain evidence="1">UBA11978</strain>
    </source>
</reference>
<protein>
    <submittedName>
        <fullName evidence="1">Uncharacterized protein</fullName>
    </submittedName>
</protein>
<name>A0A350P9X5_9ALTE</name>
<dbReference type="Proteomes" id="UP000263517">
    <property type="component" value="Unassembled WGS sequence"/>
</dbReference>
<dbReference type="AlphaFoldDB" id="A0A350P9X5"/>
<dbReference type="EMBL" id="DNAN01000711">
    <property type="protein sequence ID" value="HAW78092.1"/>
    <property type="molecule type" value="Genomic_DNA"/>
</dbReference>
<evidence type="ECO:0000313" key="2">
    <source>
        <dbReference type="Proteomes" id="UP000263517"/>
    </source>
</evidence>
<comment type="caution">
    <text evidence="1">The sequence shown here is derived from an EMBL/GenBank/DDBJ whole genome shotgun (WGS) entry which is preliminary data.</text>
</comment>
<gene>
    <name evidence="1" type="ORF">DCW74_20440</name>
</gene>
<proteinExistence type="predicted"/>